<feature type="compositionally biased region" description="Acidic residues" evidence="1">
    <location>
        <begin position="85"/>
        <end position="97"/>
    </location>
</feature>
<dbReference type="AlphaFoldDB" id="A0A4U6UR71"/>
<protein>
    <submittedName>
        <fullName evidence="2">Uncharacterized protein</fullName>
    </submittedName>
</protein>
<dbReference type="Gramene" id="TKW16469">
    <property type="protein sequence ID" value="TKW16469"/>
    <property type="gene ID" value="SEVIR_5G301501v2"/>
</dbReference>
<organism evidence="2 3">
    <name type="scientific">Setaria viridis</name>
    <name type="common">Green bristlegrass</name>
    <name type="synonym">Setaria italica subsp. viridis</name>
    <dbReference type="NCBI Taxonomy" id="4556"/>
    <lineage>
        <taxon>Eukaryota</taxon>
        <taxon>Viridiplantae</taxon>
        <taxon>Streptophyta</taxon>
        <taxon>Embryophyta</taxon>
        <taxon>Tracheophyta</taxon>
        <taxon>Spermatophyta</taxon>
        <taxon>Magnoliopsida</taxon>
        <taxon>Liliopsida</taxon>
        <taxon>Poales</taxon>
        <taxon>Poaceae</taxon>
        <taxon>PACMAD clade</taxon>
        <taxon>Panicoideae</taxon>
        <taxon>Panicodae</taxon>
        <taxon>Paniceae</taxon>
        <taxon>Cenchrinae</taxon>
        <taxon>Setaria</taxon>
    </lineage>
</organism>
<name>A0A4U6UR71_SETVI</name>
<evidence type="ECO:0000256" key="1">
    <source>
        <dbReference type="SAM" id="MobiDB-lite"/>
    </source>
</evidence>
<evidence type="ECO:0000313" key="2">
    <source>
        <dbReference type="EMBL" id="TKW16469.1"/>
    </source>
</evidence>
<keyword evidence="3" id="KW-1185">Reference proteome</keyword>
<feature type="region of interest" description="Disordered" evidence="1">
    <location>
        <begin position="83"/>
        <end position="114"/>
    </location>
</feature>
<sequence>MVQEYNPGVQGHDGDGNMIPYNYLECANRLMNAASGCWAHISHDYETKKAVWKEVNEVASRANLAKAMVEKMLGVVDGYATDHFIDDDDDDDDDEISDDHRSGGGADDDDDDDD</sequence>
<accession>A0A4U6UR71</accession>
<reference evidence="2" key="1">
    <citation type="submission" date="2019-03" db="EMBL/GenBank/DDBJ databases">
        <title>WGS assembly of Setaria viridis.</title>
        <authorList>
            <person name="Huang P."/>
            <person name="Jenkins J."/>
            <person name="Grimwood J."/>
            <person name="Barry K."/>
            <person name="Healey A."/>
            <person name="Mamidi S."/>
            <person name="Sreedasyam A."/>
            <person name="Shu S."/>
            <person name="Feldman M."/>
            <person name="Wu J."/>
            <person name="Yu Y."/>
            <person name="Chen C."/>
            <person name="Johnson J."/>
            <person name="Rokhsar D."/>
            <person name="Baxter I."/>
            <person name="Schmutz J."/>
            <person name="Brutnell T."/>
            <person name="Kellogg E."/>
        </authorList>
    </citation>
    <scope>NUCLEOTIDE SEQUENCE [LARGE SCALE GENOMIC DNA]</scope>
</reference>
<evidence type="ECO:0000313" key="3">
    <source>
        <dbReference type="Proteomes" id="UP000298652"/>
    </source>
</evidence>
<dbReference type="EMBL" id="CM016556">
    <property type="protein sequence ID" value="TKW16469.1"/>
    <property type="molecule type" value="Genomic_DNA"/>
</dbReference>
<dbReference type="Proteomes" id="UP000298652">
    <property type="component" value="Chromosome 5"/>
</dbReference>
<proteinExistence type="predicted"/>
<gene>
    <name evidence="2" type="ORF">SEVIR_5G301501v2</name>
</gene>